<evidence type="ECO:0000313" key="6">
    <source>
        <dbReference type="Proteomes" id="UP000001064"/>
    </source>
</evidence>
<dbReference type="AlphaFoldDB" id="F0ZM03"/>
<dbReference type="GO" id="GO:0003682">
    <property type="term" value="F:chromatin binding"/>
    <property type="evidence" value="ECO:0000318"/>
    <property type="project" value="GO_Central"/>
</dbReference>
<dbReference type="OrthoDB" id="19405at2759"/>
<dbReference type="STRING" id="5786.F0ZM03"/>
<proteinExistence type="inferred from homology"/>
<evidence type="ECO:0000313" key="5">
    <source>
        <dbReference type="EMBL" id="EGC35026.1"/>
    </source>
</evidence>
<dbReference type="GO" id="GO:0042393">
    <property type="term" value="F:histone binding"/>
    <property type="evidence" value="ECO:0000318"/>
    <property type="project" value="GO_Central"/>
</dbReference>
<keyword evidence="6" id="KW-1185">Reference proteome</keyword>
<dbReference type="OMA" id="VSPITWK"/>
<dbReference type="GeneID" id="10501863"/>
<dbReference type="GO" id="GO:0005634">
    <property type="term" value="C:nucleus"/>
    <property type="evidence" value="ECO:0000318"/>
    <property type="project" value="GO_Central"/>
</dbReference>
<feature type="region of interest" description="Disordered" evidence="4">
    <location>
        <begin position="270"/>
        <end position="317"/>
    </location>
</feature>
<organism evidence="5 6">
    <name type="scientific">Dictyostelium purpureum</name>
    <name type="common">Slime mold</name>
    <dbReference type="NCBI Taxonomy" id="5786"/>
    <lineage>
        <taxon>Eukaryota</taxon>
        <taxon>Amoebozoa</taxon>
        <taxon>Evosea</taxon>
        <taxon>Eumycetozoa</taxon>
        <taxon>Dictyostelia</taxon>
        <taxon>Dictyosteliales</taxon>
        <taxon>Dictyosteliaceae</taxon>
        <taxon>Dictyostelium</taxon>
    </lineage>
</organism>
<gene>
    <name evidence="5" type="ORF">DICPUDRAFT_34067</name>
</gene>
<dbReference type="EMBL" id="GL871074">
    <property type="protein sequence ID" value="EGC35026.1"/>
    <property type="molecule type" value="Genomic_DNA"/>
</dbReference>
<dbReference type="GO" id="GO:0000785">
    <property type="term" value="C:chromatin"/>
    <property type="evidence" value="ECO:0000318"/>
    <property type="project" value="GO_Central"/>
</dbReference>
<comment type="similarity">
    <text evidence="1 2">Belongs to the nucleosome assembly protein (NAP) family.</text>
</comment>
<evidence type="ECO:0000256" key="3">
    <source>
        <dbReference type="SAM" id="Coils"/>
    </source>
</evidence>
<feature type="coiled-coil region" evidence="3">
    <location>
        <begin position="21"/>
        <end position="49"/>
    </location>
</feature>
<keyword evidence="3" id="KW-0175">Coiled coil</keyword>
<feature type="compositionally biased region" description="Acidic residues" evidence="4">
    <location>
        <begin position="270"/>
        <end position="294"/>
    </location>
</feature>
<dbReference type="Proteomes" id="UP000001064">
    <property type="component" value="Unassembled WGS sequence"/>
</dbReference>
<evidence type="ECO:0000256" key="4">
    <source>
        <dbReference type="SAM" id="MobiDB-lite"/>
    </source>
</evidence>
<sequence>EVEMEEAMDTKGITSTQILGRVNALLKLQEAHEELSEQMEKEILEIEKKYLLKFQPLADKRGEIIKGSVEPTEEEKGAKEPITVDNLTSKPEVKGIPNFWTIVLKNTEIGEIIETVDEEALSHLVDVKITQVGDNSDYSIDFHFSENPFFTNTVISKTVHIQEDELQSIDSTPIEWKEGKNFTSKVVKKQVKGRGKGKASTATTKMVSESVPCFFGSFLGAVAEDDEAIEDEEEDDPRMYMQFQIIAKLKDIIIPNAVEFFLGRADDQEGDNYDDFEFGGEDFDEEEDEDDDEDQVIRKPSAKGKPAVPQDPNCKQQ</sequence>
<dbReference type="VEuPathDB" id="AmoebaDB:DICPUDRAFT_34067"/>
<protein>
    <recommendedName>
        <fullName evidence="7">Nucleosome assembly protein</fullName>
    </recommendedName>
</protein>
<accession>F0ZM03</accession>
<dbReference type="FunCoup" id="F0ZM03">
    <property type="interactions" value="787"/>
</dbReference>
<name>F0ZM03_DICPU</name>
<dbReference type="GO" id="GO:0061851">
    <property type="term" value="C:leading edge of lamellipodium"/>
    <property type="evidence" value="ECO:0007669"/>
    <property type="project" value="EnsemblProtists"/>
</dbReference>
<dbReference type="GO" id="GO:0006334">
    <property type="term" value="P:nucleosome assembly"/>
    <property type="evidence" value="ECO:0000318"/>
    <property type="project" value="GO_Central"/>
</dbReference>
<dbReference type="InParanoid" id="F0ZM03"/>
<evidence type="ECO:0000256" key="1">
    <source>
        <dbReference type="ARBA" id="ARBA00009947"/>
    </source>
</evidence>
<dbReference type="InterPro" id="IPR002164">
    <property type="entry name" value="NAP_family"/>
</dbReference>
<dbReference type="eggNOG" id="KOG1507">
    <property type="taxonomic scope" value="Eukaryota"/>
</dbReference>
<feature type="non-terminal residue" evidence="5">
    <location>
        <position position="317"/>
    </location>
</feature>
<dbReference type="RefSeq" id="XP_003288454.1">
    <property type="nucleotide sequence ID" value="XM_003288406.1"/>
</dbReference>
<reference evidence="6" key="1">
    <citation type="journal article" date="2011" name="Genome Biol.">
        <title>Comparative genomics of the social amoebae Dictyostelium discoideum and Dictyostelium purpureum.</title>
        <authorList>
            <consortium name="US DOE Joint Genome Institute (JGI-PGF)"/>
            <person name="Sucgang R."/>
            <person name="Kuo A."/>
            <person name="Tian X."/>
            <person name="Salerno W."/>
            <person name="Parikh A."/>
            <person name="Feasley C.L."/>
            <person name="Dalin E."/>
            <person name="Tu H."/>
            <person name="Huang E."/>
            <person name="Barry K."/>
            <person name="Lindquist E."/>
            <person name="Shapiro H."/>
            <person name="Bruce D."/>
            <person name="Schmutz J."/>
            <person name="Salamov A."/>
            <person name="Fey P."/>
            <person name="Gaudet P."/>
            <person name="Anjard C."/>
            <person name="Babu M.M."/>
            <person name="Basu S."/>
            <person name="Bushmanova Y."/>
            <person name="van der Wel H."/>
            <person name="Katoh-Kurasawa M."/>
            <person name="Dinh C."/>
            <person name="Coutinho P.M."/>
            <person name="Saito T."/>
            <person name="Elias M."/>
            <person name="Schaap P."/>
            <person name="Kay R.R."/>
            <person name="Henrissat B."/>
            <person name="Eichinger L."/>
            <person name="Rivero F."/>
            <person name="Putnam N.H."/>
            <person name="West C.M."/>
            <person name="Loomis W.F."/>
            <person name="Chisholm R.L."/>
            <person name="Shaulsky G."/>
            <person name="Strassmann J.E."/>
            <person name="Queller D.C."/>
            <person name="Kuspa A."/>
            <person name="Grigoriev I.V."/>
        </authorList>
    </citation>
    <scope>NUCLEOTIDE SEQUENCE [LARGE SCALE GENOMIC DNA]</scope>
    <source>
        <strain evidence="6">QSDP1</strain>
    </source>
</reference>
<evidence type="ECO:0008006" key="7">
    <source>
        <dbReference type="Google" id="ProtNLM"/>
    </source>
</evidence>
<dbReference type="InterPro" id="IPR037231">
    <property type="entry name" value="NAP-like_sf"/>
</dbReference>
<dbReference type="SUPFAM" id="SSF143113">
    <property type="entry name" value="NAP-like"/>
    <property type="match status" value="1"/>
</dbReference>
<dbReference type="KEGG" id="dpp:DICPUDRAFT_34067"/>
<dbReference type="PANTHER" id="PTHR11875">
    <property type="entry name" value="TESTIS-SPECIFIC Y-ENCODED PROTEIN"/>
    <property type="match status" value="1"/>
</dbReference>
<dbReference type="Gene3D" id="3.30.1120.90">
    <property type="entry name" value="Nucleosome assembly protein"/>
    <property type="match status" value="1"/>
</dbReference>
<dbReference type="Pfam" id="PF00956">
    <property type="entry name" value="NAP"/>
    <property type="match status" value="1"/>
</dbReference>
<evidence type="ECO:0000256" key="2">
    <source>
        <dbReference type="RuleBase" id="RU003876"/>
    </source>
</evidence>
<dbReference type="Gene3D" id="1.20.5.1500">
    <property type="match status" value="1"/>
</dbReference>